<name>A0A0U5F8T3_9PROT</name>
<feature type="transmembrane region" description="Helical" evidence="1">
    <location>
        <begin position="29"/>
        <end position="47"/>
    </location>
</feature>
<keyword evidence="1" id="KW-0812">Transmembrane</keyword>
<proteinExistence type="predicted"/>
<evidence type="ECO:0000313" key="3">
    <source>
        <dbReference type="Proteomes" id="UP000068250"/>
    </source>
</evidence>
<gene>
    <name evidence="2" type="ORF">AGA_1361</name>
</gene>
<protein>
    <submittedName>
        <fullName evidence="2">Uncharacterized protein</fullName>
    </submittedName>
</protein>
<evidence type="ECO:0000256" key="1">
    <source>
        <dbReference type="SAM" id="Phobius"/>
    </source>
</evidence>
<accession>A0A0U5F8T3</accession>
<reference evidence="3" key="1">
    <citation type="submission" date="2014-09" db="EMBL/GenBank/DDBJ databases">
        <authorList>
            <person name="Illeghems K.G."/>
        </authorList>
    </citation>
    <scope>NUCLEOTIDE SEQUENCE [LARGE SCALE GENOMIC DNA]</scope>
    <source>
        <strain evidence="3">LMG 23848T</strain>
    </source>
</reference>
<organism evidence="2 3">
    <name type="scientific">Acetobacter ghanensis</name>
    <dbReference type="NCBI Taxonomy" id="431306"/>
    <lineage>
        <taxon>Bacteria</taxon>
        <taxon>Pseudomonadati</taxon>
        <taxon>Pseudomonadota</taxon>
        <taxon>Alphaproteobacteria</taxon>
        <taxon>Acetobacterales</taxon>
        <taxon>Acetobacteraceae</taxon>
        <taxon>Acetobacter</taxon>
    </lineage>
</organism>
<dbReference type="Proteomes" id="UP000068250">
    <property type="component" value="Chromosome I"/>
</dbReference>
<sequence length="58" mass="6453">MPMTMRLFCIIGIAICALLWYPAFHYQGVFQVLGVTFLSMAVMATFLEKSGPPVPSKK</sequence>
<keyword evidence="1" id="KW-1133">Transmembrane helix</keyword>
<dbReference type="AlphaFoldDB" id="A0A0U5F8T3"/>
<dbReference type="PATRIC" id="fig|431306.5.peg.1387"/>
<dbReference type="STRING" id="431306.AGA_1361"/>
<dbReference type="EMBL" id="LN609302">
    <property type="protein sequence ID" value="CEF55324.1"/>
    <property type="molecule type" value="Genomic_DNA"/>
</dbReference>
<feature type="transmembrane region" description="Helical" evidence="1">
    <location>
        <begin position="7"/>
        <end position="23"/>
    </location>
</feature>
<keyword evidence="1" id="KW-0472">Membrane</keyword>
<evidence type="ECO:0000313" key="2">
    <source>
        <dbReference type="EMBL" id="CEF55324.1"/>
    </source>
</evidence>